<dbReference type="RefSeq" id="WP_013158110.1">
    <property type="nucleotide sequence ID" value="NC_014212.1"/>
</dbReference>
<dbReference type="PROSITE" id="PS51257">
    <property type="entry name" value="PROKAR_LIPOPROTEIN"/>
    <property type="match status" value="1"/>
</dbReference>
<dbReference type="HOGENOM" id="CLU_1466568_0_0_0"/>
<dbReference type="STRING" id="526227.Mesil_1663"/>
<dbReference type="AlphaFoldDB" id="D7BFJ5"/>
<keyword evidence="2" id="KW-1185">Reference proteome</keyword>
<dbReference type="Proteomes" id="UP000001916">
    <property type="component" value="Chromosome"/>
</dbReference>
<evidence type="ECO:0000313" key="2">
    <source>
        <dbReference type="Proteomes" id="UP000001916"/>
    </source>
</evidence>
<name>D7BFJ5_ALLS1</name>
<dbReference type="EMBL" id="CP002042">
    <property type="protein sequence ID" value="ADH63548.1"/>
    <property type="molecule type" value="Genomic_DNA"/>
</dbReference>
<proteinExistence type="predicted"/>
<gene>
    <name evidence="1" type="ordered locus">Mesil_1663</name>
</gene>
<dbReference type="eggNOG" id="ENOG5033IMJ">
    <property type="taxonomic scope" value="Bacteria"/>
</dbReference>
<dbReference type="KEGG" id="msv:Mesil_1663"/>
<organism evidence="1 2">
    <name type="scientific">Allomeiothermus silvanus (strain ATCC 700542 / DSM 9946 / NBRC 106475 / NCIMB 13440 / VI-R2)</name>
    <name type="common">Thermus silvanus</name>
    <dbReference type="NCBI Taxonomy" id="526227"/>
    <lineage>
        <taxon>Bacteria</taxon>
        <taxon>Thermotogati</taxon>
        <taxon>Deinococcota</taxon>
        <taxon>Deinococci</taxon>
        <taxon>Thermales</taxon>
        <taxon>Thermaceae</taxon>
        <taxon>Allomeiothermus</taxon>
    </lineage>
</organism>
<accession>D7BFJ5</accession>
<sequence length="184" mass="19900">MRRGIFALAGLLLSACSALPVPIDLLGYLGTSKSGSFQQPLPAATIGFERPLPDKNGYSLDFSQEQLYSVRGAQVEYGATLSYTGQTVLSGEVSLQAYLAPVNGEDLWQDKYKLGEAQHLQLAQGQYLLKLAGSVPFNNDQIQALNAKKLRFGVYAKGTVSSSQPATVTFNYEVTQLTLKVALF</sequence>
<reference evidence="1 2" key="1">
    <citation type="journal article" date="2010" name="Stand. Genomic Sci.">
        <title>Complete genome sequence of Meiothermus silvanus type strain (VI-R2).</title>
        <authorList>
            <person name="Sikorski J."/>
            <person name="Tindall B.J."/>
            <person name="Lowry S."/>
            <person name="Lucas S."/>
            <person name="Nolan M."/>
            <person name="Copeland A."/>
            <person name="Glavina Del Rio T."/>
            <person name="Tice H."/>
            <person name="Cheng J.F."/>
            <person name="Han C."/>
            <person name="Pitluck S."/>
            <person name="Liolios K."/>
            <person name="Ivanova N."/>
            <person name="Mavromatis K."/>
            <person name="Mikhailova N."/>
            <person name="Pati A."/>
            <person name="Goodwin L."/>
            <person name="Chen A."/>
            <person name="Palaniappan K."/>
            <person name="Land M."/>
            <person name="Hauser L."/>
            <person name="Chang Y.J."/>
            <person name="Jeffries C.D."/>
            <person name="Rohde M."/>
            <person name="Goker M."/>
            <person name="Woyke T."/>
            <person name="Bristow J."/>
            <person name="Eisen J.A."/>
            <person name="Markowitz V."/>
            <person name="Hugenholtz P."/>
            <person name="Kyrpides N.C."/>
            <person name="Klenk H.P."/>
            <person name="Lapidus A."/>
        </authorList>
    </citation>
    <scope>NUCLEOTIDE SEQUENCE [LARGE SCALE GENOMIC DNA]</scope>
    <source>
        <strain evidence="2">ATCC 700542 / DSM 9946 / VI-R2</strain>
    </source>
</reference>
<protein>
    <recommendedName>
        <fullName evidence="3">Lipoprotein</fullName>
    </recommendedName>
</protein>
<evidence type="ECO:0008006" key="3">
    <source>
        <dbReference type="Google" id="ProtNLM"/>
    </source>
</evidence>
<evidence type="ECO:0000313" key="1">
    <source>
        <dbReference type="EMBL" id="ADH63548.1"/>
    </source>
</evidence>